<evidence type="ECO:0000256" key="1">
    <source>
        <dbReference type="ARBA" id="ARBA00023015"/>
    </source>
</evidence>
<evidence type="ECO:0000313" key="8">
    <source>
        <dbReference type="Proteomes" id="UP000198221"/>
    </source>
</evidence>
<dbReference type="Pfam" id="PF09339">
    <property type="entry name" value="HTH_IclR"/>
    <property type="match status" value="1"/>
</dbReference>
<dbReference type="PROSITE" id="PS51078">
    <property type="entry name" value="ICLR_ED"/>
    <property type="match status" value="1"/>
</dbReference>
<feature type="domain" description="IclR-ED" evidence="6">
    <location>
        <begin position="98"/>
        <end position="284"/>
    </location>
</feature>
<dbReference type="SUPFAM" id="SSF55781">
    <property type="entry name" value="GAF domain-like"/>
    <property type="match status" value="1"/>
</dbReference>
<keyword evidence="8" id="KW-1185">Reference proteome</keyword>
<feature type="region of interest" description="Disordered" evidence="4">
    <location>
        <begin position="1"/>
        <end position="35"/>
    </location>
</feature>
<dbReference type="InterPro" id="IPR005471">
    <property type="entry name" value="Tscrpt_reg_IclR_N"/>
</dbReference>
<dbReference type="Gene3D" id="1.10.10.10">
    <property type="entry name" value="Winged helix-like DNA-binding domain superfamily/Winged helix DNA-binding domain"/>
    <property type="match status" value="1"/>
</dbReference>
<dbReference type="AlphaFoldDB" id="A0A1C5K5U4"/>
<feature type="domain" description="HTH iclR-type" evidence="5">
    <location>
        <begin position="37"/>
        <end position="97"/>
    </location>
</feature>
<dbReference type="SMART" id="SM00346">
    <property type="entry name" value="HTH_ICLR"/>
    <property type="match status" value="1"/>
</dbReference>
<accession>A0A1C5K5U4</accession>
<reference evidence="8" key="1">
    <citation type="submission" date="2016-06" db="EMBL/GenBank/DDBJ databases">
        <authorList>
            <person name="Varghese N."/>
            <person name="Submissions Spin"/>
        </authorList>
    </citation>
    <scope>NUCLEOTIDE SEQUENCE [LARGE SCALE GENOMIC DNA]</scope>
    <source>
        <strain evidence="8">DSM 43819</strain>
    </source>
</reference>
<organism evidence="7 8">
    <name type="scientific">Micromonospora inositola</name>
    <dbReference type="NCBI Taxonomy" id="47865"/>
    <lineage>
        <taxon>Bacteria</taxon>
        <taxon>Bacillati</taxon>
        <taxon>Actinomycetota</taxon>
        <taxon>Actinomycetes</taxon>
        <taxon>Micromonosporales</taxon>
        <taxon>Micromonosporaceae</taxon>
        <taxon>Micromonospora</taxon>
    </lineage>
</organism>
<dbReference type="InterPro" id="IPR050707">
    <property type="entry name" value="HTH_MetabolicPath_Reg"/>
</dbReference>
<dbReference type="GO" id="GO:0003677">
    <property type="term" value="F:DNA binding"/>
    <property type="evidence" value="ECO:0007669"/>
    <property type="project" value="UniProtKB-KW"/>
</dbReference>
<keyword evidence="1" id="KW-0805">Transcription regulation</keyword>
<dbReference type="InterPro" id="IPR014757">
    <property type="entry name" value="Tscrpt_reg_IclR_C"/>
</dbReference>
<dbReference type="InterPro" id="IPR029016">
    <property type="entry name" value="GAF-like_dom_sf"/>
</dbReference>
<name>A0A1C5K5U4_9ACTN</name>
<evidence type="ECO:0000256" key="4">
    <source>
        <dbReference type="SAM" id="MobiDB-lite"/>
    </source>
</evidence>
<dbReference type="OrthoDB" id="60629at2"/>
<evidence type="ECO:0000259" key="5">
    <source>
        <dbReference type="PROSITE" id="PS51077"/>
    </source>
</evidence>
<dbReference type="Gene3D" id="3.30.450.40">
    <property type="match status" value="1"/>
</dbReference>
<dbReference type="PROSITE" id="PS51077">
    <property type="entry name" value="HTH_ICLR"/>
    <property type="match status" value="1"/>
</dbReference>
<evidence type="ECO:0000256" key="3">
    <source>
        <dbReference type="ARBA" id="ARBA00023163"/>
    </source>
</evidence>
<proteinExistence type="predicted"/>
<dbReference type="PANTHER" id="PTHR30136">
    <property type="entry name" value="HELIX-TURN-HELIX TRANSCRIPTIONAL REGULATOR, ICLR FAMILY"/>
    <property type="match status" value="1"/>
</dbReference>
<keyword evidence="2" id="KW-0238">DNA-binding</keyword>
<dbReference type="GO" id="GO:0003700">
    <property type="term" value="F:DNA-binding transcription factor activity"/>
    <property type="evidence" value="ECO:0007669"/>
    <property type="project" value="TreeGrafter"/>
</dbReference>
<evidence type="ECO:0000256" key="2">
    <source>
        <dbReference type="ARBA" id="ARBA00023125"/>
    </source>
</evidence>
<dbReference type="PANTHER" id="PTHR30136:SF35">
    <property type="entry name" value="HTH-TYPE TRANSCRIPTIONAL REGULATOR RV1719"/>
    <property type="match status" value="1"/>
</dbReference>
<sequence length="284" mass="30502">MSHSLAQTETPIPPSRVCNGRGLSSSPGGVDERPNERSVLVRAAQLLSSFGSDRPVMTLAELVSESAMPKSTVHRLAEQLVLLGWLERDPNGYRIGIRLFEIGGLADRYKILRDCAMPHLHALSARTGLAVQLGVLHETNVVYLERILVRGFQLPTRQGGRMPAYCTALGKALLAFGSAADVERLMSVTLTAFTRNTMASPNALLRELAQARQAGYAQDREEAYAGVSCISVPLRGSGRAVAAFSLCGRPSQVSVSEHLPQMERVAAAVWADVIGHGSQPGSFS</sequence>
<dbReference type="EMBL" id="LT607754">
    <property type="protein sequence ID" value="SCG77971.1"/>
    <property type="molecule type" value="Genomic_DNA"/>
</dbReference>
<dbReference type="Proteomes" id="UP000198221">
    <property type="component" value="Chromosome I"/>
</dbReference>
<dbReference type="GO" id="GO:0045892">
    <property type="term" value="P:negative regulation of DNA-templated transcription"/>
    <property type="evidence" value="ECO:0007669"/>
    <property type="project" value="TreeGrafter"/>
</dbReference>
<dbReference type="Pfam" id="PF01614">
    <property type="entry name" value="IclR_C"/>
    <property type="match status" value="1"/>
</dbReference>
<dbReference type="InterPro" id="IPR036390">
    <property type="entry name" value="WH_DNA-bd_sf"/>
</dbReference>
<evidence type="ECO:0000313" key="7">
    <source>
        <dbReference type="EMBL" id="SCG77971.1"/>
    </source>
</evidence>
<keyword evidence="3" id="KW-0804">Transcription</keyword>
<evidence type="ECO:0000259" key="6">
    <source>
        <dbReference type="PROSITE" id="PS51078"/>
    </source>
</evidence>
<feature type="compositionally biased region" description="Polar residues" evidence="4">
    <location>
        <begin position="1"/>
        <end position="10"/>
    </location>
</feature>
<gene>
    <name evidence="7" type="ORF">GA0070613_6424</name>
</gene>
<dbReference type="InterPro" id="IPR036388">
    <property type="entry name" value="WH-like_DNA-bd_sf"/>
</dbReference>
<dbReference type="SUPFAM" id="SSF46785">
    <property type="entry name" value="Winged helix' DNA-binding domain"/>
    <property type="match status" value="1"/>
</dbReference>
<protein>
    <submittedName>
        <fullName evidence="7">Transcriptional regulator, IclR family</fullName>
    </submittedName>
</protein>